<name>A0A6J5GVT1_9BURK</name>
<dbReference type="AlphaFoldDB" id="A0A6J5GVT1"/>
<protein>
    <submittedName>
        <fullName evidence="2">Uncharacterized protein</fullName>
    </submittedName>
</protein>
<accession>A0A6J5GVT1</accession>
<evidence type="ECO:0000256" key="1">
    <source>
        <dbReference type="SAM" id="Phobius"/>
    </source>
</evidence>
<dbReference type="EMBL" id="CADIKL010000052">
    <property type="protein sequence ID" value="CAB3807173.1"/>
    <property type="molecule type" value="Genomic_DNA"/>
</dbReference>
<reference evidence="2 3" key="1">
    <citation type="submission" date="2020-04" db="EMBL/GenBank/DDBJ databases">
        <authorList>
            <person name="De Canck E."/>
        </authorList>
    </citation>
    <scope>NUCLEOTIDE SEQUENCE [LARGE SCALE GENOMIC DNA]</scope>
    <source>
        <strain evidence="2 3">LMG 28688</strain>
    </source>
</reference>
<evidence type="ECO:0000313" key="3">
    <source>
        <dbReference type="Proteomes" id="UP000494119"/>
    </source>
</evidence>
<keyword evidence="1" id="KW-0472">Membrane</keyword>
<keyword evidence="1" id="KW-0812">Transmembrane</keyword>
<feature type="transmembrane region" description="Helical" evidence="1">
    <location>
        <begin position="16"/>
        <end position="38"/>
    </location>
</feature>
<proteinExistence type="predicted"/>
<gene>
    <name evidence="2" type="ORF">LMG28688_06498</name>
</gene>
<dbReference type="RefSeq" id="WP_257791197.1">
    <property type="nucleotide sequence ID" value="NZ_CADIKL010000052.1"/>
</dbReference>
<keyword evidence="3" id="KW-1185">Reference proteome</keyword>
<organism evidence="2 3">
    <name type="scientific">Paraburkholderia caffeinitolerans</name>
    <dbReference type="NCBI Taxonomy" id="1723730"/>
    <lineage>
        <taxon>Bacteria</taxon>
        <taxon>Pseudomonadati</taxon>
        <taxon>Pseudomonadota</taxon>
        <taxon>Betaproteobacteria</taxon>
        <taxon>Burkholderiales</taxon>
        <taxon>Burkholderiaceae</taxon>
        <taxon>Paraburkholderia</taxon>
    </lineage>
</organism>
<sequence length="42" mass="4262">MSKQANTEPISAPARIGFILAGPLLALYFTIGGGMLIARGGS</sequence>
<dbReference type="Proteomes" id="UP000494119">
    <property type="component" value="Unassembled WGS sequence"/>
</dbReference>
<evidence type="ECO:0000313" key="2">
    <source>
        <dbReference type="EMBL" id="CAB3807173.1"/>
    </source>
</evidence>
<keyword evidence="1" id="KW-1133">Transmembrane helix</keyword>